<keyword evidence="3 6" id="KW-1133">Transmembrane helix</keyword>
<dbReference type="InterPro" id="IPR011993">
    <property type="entry name" value="PH-like_dom_sf"/>
</dbReference>
<proteinExistence type="predicted"/>
<organism evidence="8 9">
    <name type="scientific">Zingiber officinale</name>
    <name type="common">Ginger</name>
    <name type="synonym">Amomum zingiber</name>
    <dbReference type="NCBI Taxonomy" id="94328"/>
    <lineage>
        <taxon>Eukaryota</taxon>
        <taxon>Viridiplantae</taxon>
        <taxon>Streptophyta</taxon>
        <taxon>Embryophyta</taxon>
        <taxon>Tracheophyta</taxon>
        <taxon>Spermatophyta</taxon>
        <taxon>Magnoliopsida</taxon>
        <taxon>Liliopsida</taxon>
        <taxon>Zingiberales</taxon>
        <taxon>Zingiberaceae</taxon>
        <taxon>Zingiber</taxon>
    </lineage>
</organism>
<evidence type="ECO:0000313" key="9">
    <source>
        <dbReference type="Proteomes" id="UP000734854"/>
    </source>
</evidence>
<dbReference type="Proteomes" id="UP000734854">
    <property type="component" value="Unassembled WGS sequence"/>
</dbReference>
<dbReference type="Pfam" id="PF16016">
    <property type="entry name" value="VASt"/>
    <property type="match status" value="1"/>
</dbReference>
<keyword evidence="2 6" id="KW-0812">Transmembrane</keyword>
<protein>
    <recommendedName>
        <fullName evidence="7">VASt domain-containing protein</fullName>
    </recommendedName>
</protein>
<comment type="caution">
    <text evidence="8">The sequence shown here is derived from an EMBL/GenBank/DDBJ whole genome shotgun (WGS) entry which is preliminary data.</text>
</comment>
<evidence type="ECO:0000313" key="8">
    <source>
        <dbReference type="EMBL" id="KAG6508333.1"/>
    </source>
</evidence>
<evidence type="ECO:0000256" key="2">
    <source>
        <dbReference type="ARBA" id="ARBA00022692"/>
    </source>
</evidence>
<evidence type="ECO:0000256" key="3">
    <source>
        <dbReference type="ARBA" id="ARBA00022989"/>
    </source>
</evidence>
<reference evidence="8 9" key="1">
    <citation type="submission" date="2020-08" db="EMBL/GenBank/DDBJ databases">
        <title>Plant Genome Project.</title>
        <authorList>
            <person name="Zhang R.-G."/>
        </authorList>
    </citation>
    <scope>NUCLEOTIDE SEQUENCE [LARGE SCALE GENOMIC DNA]</scope>
    <source>
        <tissue evidence="8">Rhizome</tissue>
    </source>
</reference>
<dbReference type="Pfam" id="PF02893">
    <property type="entry name" value="GRAM"/>
    <property type="match status" value="1"/>
</dbReference>
<feature type="region of interest" description="Disordered" evidence="5">
    <location>
        <begin position="1"/>
        <end position="28"/>
    </location>
</feature>
<evidence type="ECO:0000256" key="6">
    <source>
        <dbReference type="SAM" id="Phobius"/>
    </source>
</evidence>
<dbReference type="Gene3D" id="2.30.29.30">
    <property type="entry name" value="Pleckstrin-homology domain (PH domain)/Phosphotyrosine-binding domain (PTB)"/>
    <property type="match status" value="1"/>
</dbReference>
<feature type="domain" description="VASt" evidence="7">
    <location>
        <begin position="288"/>
        <end position="459"/>
    </location>
</feature>
<evidence type="ECO:0000256" key="1">
    <source>
        <dbReference type="ARBA" id="ARBA00004167"/>
    </source>
</evidence>
<dbReference type="PANTHER" id="PTHR47666">
    <property type="entry name" value="PROTEIN VASCULAR ASSOCIATED DEATH 1, CHLOROPLASTIC"/>
    <property type="match status" value="1"/>
</dbReference>
<sequence length="665" mass="75816">MGNSGSNRSSPSSSPVAEALGAEDSSGHSSAAESAEFYDRRVGDILVGSIFNLGCCCGSSPQLRWQTQVLSSRSEEYRWLFRLPSEEVSGVCACKNLLLADCGYIESIQMALKLVLIQDFNCAFQENILLQKMISLHEVTAIHKAKTVAIFPNAIEIVAGGTKYFFGSFLSRDEAYRLITDSWAQHGGDIKTMDTRSEGRNQGNAILFENVQECKPLADDSSSSNRFQDTNAREELNALPNGKVDRDITVKPPEIKEKECEQNFNQSSLETPLIWTIEDIDAPTVPEHFTFIAESKFPLLVKDFFNLFVSDQALGFLKDFHTRCGDKDFQCTSWRRHELFGYIRNVSLVHPVKVYLGPKFGNCQEVQKYRVYRNSHLVIETSQHIKDVPYGDYFEVQGMWDVVQDSGGEKNCTVKIYSNVAFSKKTMFKGKIEQSTREECREVYATWMSMAHDIVKQKEQNVPQPGGNLELSNCVVPHKGIEFERPPESIENPTSTSKILLYNIHEISNKPGICNTVDKQSNKYSLLMSVLHESWETLLLYMRRRSLLPLVLAIAFIVFILLQAIEMVSHFSPFFLLCIQNVNMLNMILLLTRVPEVHVVTHGYYNSEAIAYNVENVEWLEKRFNYLKEEMAMMETRLERMHHEYALLKSHLGSLEQMKAKSRRR</sequence>
<dbReference type="InterPro" id="IPR031968">
    <property type="entry name" value="VASt"/>
</dbReference>
<dbReference type="InterPro" id="IPR004182">
    <property type="entry name" value="GRAM"/>
</dbReference>
<comment type="subcellular location">
    <subcellularLocation>
        <location evidence="1">Membrane</location>
        <topology evidence="1">Single-pass membrane protein</topology>
    </subcellularLocation>
</comment>
<evidence type="ECO:0000256" key="4">
    <source>
        <dbReference type="ARBA" id="ARBA00023136"/>
    </source>
</evidence>
<dbReference type="PANTHER" id="PTHR47666:SF1">
    <property type="entry name" value="PROTEIN VASCULAR ASSOCIATED DEATH 1, CHLOROPLASTIC"/>
    <property type="match status" value="1"/>
</dbReference>
<dbReference type="PROSITE" id="PS51778">
    <property type="entry name" value="VAST"/>
    <property type="match status" value="1"/>
</dbReference>
<accession>A0A8J5GXE9</accession>
<evidence type="ECO:0000259" key="7">
    <source>
        <dbReference type="PROSITE" id="PS51778"/>
    </source>
</evidence>
<dbReference type="GO" id="GO:0016020">
    <property type="term" value="C:membrane"/>
    <property type="evidence" value="ECO:0007669"/>
    <property type="project" value="UniProtKB-SubCell"/>
</dbReference>
<name>A0A8J5GXE9_ZINOF</name>
<gene>
    <name evidence="8" type="ORF">ZIOFF_033707</name>
</gene>
<keyword evidence="4 6" id="KW-0472">Membrane</keyword>
<feature type="transmembrane region" description="Helical" evidence="6">
    <location>
        <begin position="547"/>
        <end position="565"/>
    </location>
</feature>
<keyword evidence="9" id="KW-1185">Reference proteome</keyword>
<evidence type="ECO:0000256" key="5">
    <source>
        <dbReference type="SAM" id="MobiDB-lite"/>
    </source>
</evidence>
<dbReference type="AlphaFoldDB" id="A0A8J5GXE9"/>
<dbReference type="EMBL" id="JACMSC010000009">
    <property type="protein sequence ID" value="KAG6508333.1"/>
    <property type="molecule type" value="Genomic_DNA"/>
</dbReference>
<dbReference type="GO" id="GO:0043069">
    <property type="term" value="P:negative regulation of programmed cell death"/>
    <property type="evidence" value="ECO:0007669"/>
    <property type="project" value="TreeGrafter"/>
</dbReference>
<feature type="compositionally biased region" description="Low complexity" evidence="5">
    <location>
        <begin position="1"/>
        <end position="15"/>
    </location>
</feature>